<protein>
    <submittedName>
        <fullName evidence="5">Class I SAM-dependent methyltransferase</fullName>
    </submittedName>
</protein>
<keyword evidence="1 5" id="KW-0489">Methyltransferase</keyword>
<dbReference type="Gene3D" id="3.40.50.150">
    <property type="entry name" value="Vaccinia Virus protein VP39"/>
    <property type="match status" value="1"/>
</dbReference>
<dbReference type="GO" id="GO:0008168">
    <property type="term" value="F:methyltransferase activity"/>
    <property type="evidence" value="ECO:0007669"/>
    <property type="project" value="UniProtKB-KW"/>
</dbReference>
<dbReference type="EMBL" id="VGLS01000167">
    <property type="protein sequence ID" value="MBM3223591.1"/>
    <property type="molecule type" value="Genomic_DNA"/>
</dbReference>
<evidence type="ECO:0000313" key="6">
    <source>
        <dbReference type="Proteomes" id="UP000712673"/>
    </source>
</evidence>
<dbReference type="CDD" id="cd02440">
    <property type="entry name" value="AdoMet_MTases"/>
    <property type="match status" value="1"/>
</dbReference>
<dbReference type="GO" id="GO:0032259">
    <property type="term" value="P:methylation"/>
    <property type="evidence" value="ECO:0007669"/>
    <property type="project" value="UniProtKB-KW"/>
</dbReference>
<evidence type="ECO:0000259" key="4">
    <source>
        <dbReference type="Pfam" id="PF13649"/>
    </source>
</evidence>
<reference evidence="5" key="1">
    <citation type="submission" date="2019-03" db="EMBL/GenBank/DDBJ databases">
        <title>Lake Tanganyika Metagenome-Assembled Genomes (MAGs).</title>
        <authorList>
            <person name="Tran P."/>
        </authorList>
    </citation>
    <scope>NUCLEOTIDE SEQUENCE</scope>
    <source>
        <strain evidence="5">K_DeepCast_65m_m2_066</strain>
    </source>
</reference>
<evidence type="ECO:0000256" key="2">
    <source>
        <dbReference type="ARBA" id="ARBA00022679"/>
    </source>
</evidence>
<dbReference type="InterPro" id="IPR029063">
    <property type="entry name" value="SAM-dependent_MTases_sf"/>
</dbReference>
<comment type="caution">
    <text evidence="5">The sequence shown here is derived from an EMBL/GenBank/DDBJ whole genome shotgun (WGS) entry which is preliminary data.</text>
</comment>
<evidence type="ECO:0000256" key="3">
    <source>
        <dbReference type="ARBA" id="ARBA00022691"/>
    </source>
</evidence>
<dbReference type="Proteomes" id="UP000712673">
    <property type="component" value="Unassembled WGS sequence"/>
</dbReference>
<sequence>MTLEGKIMDTSSSSQKRYNQQRVTDFFRTHVRLFGNDWRALGWQSRGTQVRRFEVLAEIGALAQTRVLDVGCGLGDLYGYLCAQNIWVTYTGYDLVPEMVTRASKRFPEARFLVRDVLQGLGEERFDYVLSSGAFNIDFGDNLLAIQRVLREMYDACTRGVAMNFLSITDPQTDPIFYHYDPHIMRTYCETFCPNVRVREDYLPNDFTLYLCRETSA</sequence>
<dbReference type="PANTHER" id="PTHR43464:SF19">
    <property type="entry name" value="UBIQUINONE BIOSYNTHESIS O-METHYLTRANSFERASE, MITOCHONDRIAL"/>
    <property type="match status" value="1"/>
</dbReference>
<accession>A0A938B1Y1</accession>
<evidence type="ECO:0000313" key="5">
    <source>
        <dbReference type="EMBL" id="MBM3223591.1"/>
    </source>
</evidence>
<dbReference type="InterPro" id="IPR041698">
    <property type="entry name" value="Methyltransf_25"/>
</dbReference>
<keyword evidence="2" id="KW-0808">Transferase</keyword>
<dbReference type="AlphaFoldDB" id="A0A938B1Y1"/>
<dbReference type="SUPFAM" id="SSF53335">
    <property type="entry name" value="S-adenosyl-L-methionine-dependent methyltransferases"/>
    <property type="match status" value="1"/>
</dbReference>
<organism evidence="5 6">
    <name type="scientific">Tectimicrobiota bacterium</name>
    <dbReference type="NCBI Taxonomy" id="2528274"/>
    <lineage>
        <taxon>Bacteria</taxon>
        <taxon>Pseudomonadati</taxon>
        <taxon>Nitrospinota/Tectimicrobiota group</taxon>
        <taxon>Candidatus Tectimicrobiota</taxon>
    </lineage>
</organism>
<proteinExistence type="predicted"/>
<dbReference type="Pfam" id="PF13649">
    <property type="entry name" value="Methyltransf_25"/>
    <property type="match status" value="1"/>
</dbReference>
<gene>
    <name evidence="5" type="ORF">FJZ47_07305</name>
</gene>
<name>A0A938B1Y1_UNCTE</name>
<keyword evidence="3" id="KW-0949">S-adenosyl-L-methionine</keyword>
<feature type="domain" description="Methyltransferase" evidence="4">
    <location>
        <begin position="67"/>
        <end position="158"/>
    </location>
</feature>
<evidence type="ECO:0000256" key="1">
    <source>
        <dbReference type="ARBA" id="ARBA00022603"/>
    </source>
</evidence>
<dbReference type="PANTHER" id="PTHR43464">
    <property type="entry name" value="METHYLTRANSFERASE"/>
    <property type="match status" value="1"/>
</dbReference>